<keyword evidence="7 10" id="KW-0443">Lipid metabolism</keyword>
<name>A0A9N9QNW2_9CUCU</name>
<proteinExistence type="inferred from homology"/>
<evidence type="ECO:0000259" key="11">
    <source>
        <dbReference type="Pfam" id="PF03015"/>
    </source>
</evidence>
<keyword evidence="6 10" id="KW-1133">Transmembrane helix</keyword>
<evidence type="ECO:0000256" key="3">
    <source>
        <dbReference type="ARBA" id="ARBA00022516"/>
    </source>
</evidence>
<dbReference type="SUPFAM" id="SSF51735">
    <property type="entry name" value="NAD(P)-binding Rossmann-fold domains"/>
    <property type="match status" value="1"/>
</dbReference>
<dbReference type="AlphaFoldDB" id="A0A9N9QNW2"/>
<evidence type="ECO:0000256" key="7">
    <source>
        <dbReference type="ARBA" id="ARBA00023098"/>
    </source>
</evidence>
<evidence type="ECO:0000256" key="6">
    <source>
        <dbReference type="ARBA" id="ARBA00022989"/>
    </source>
</evidence>
<evidence type="ECO:0000313" key="13">
    <source>
        <dbReference type="EMBL" id="CAG9767358.1"/>
    </source>
</evidence>
<dbReference type="InterPro" id="IPR036291">
    <property type="entry name" value="NAD(P)-bd_dom_sf"/>
</dbReference>
<dbReference type="InterPro" id="IPR026055">
    <property type="entry name" value="FAR"/>
</dbReference>
<dbReference type="PANTHER" id="PTHR11011:SF60">
    <property type="entry name" value="FATTY ACYL-COA REDUCTASE-RELATED"/>
    <property type="match status" value="1"/>
</dbReference>
<dbReference type="Gene3D" id="3.40.50.720">
    <property type="entry name" value="NAD(P)-binding Rossmann-like Domain"/>
    <property type="match status" value="1"/>
</dbReference>
<dbReference type="Pfam" id="PF03015">
    <property type="entry name" value="Sterile"/>
    <property type="match status" value="1"/>
</dbReference>
<feature type="transmembrane region" description="Helical" evidence="10">
    <location>
        <begin position="472"/>
        <end position="490"/>
    </location>
</feature>
<comment type="function">
    <text evidence="10">Catalyzes the reduction of fatty acyl-CoA to fatty alcohols.</text>
</comment>
<feature type="domain" description="Fatty acyl-CoA reductase C-terminal" evidence="11">
    <location>
        <begin position="360"/>
        <end position="452"/>
    </location>
</feature>
<evidence type="ECO:0000259" key="12">
    <source>
        <dbReference type="Pfam" id="PF07993"/>
    </source>
</evidence>
<keyword evidence="3 10" id="KW-0444">Lipid biosynthesis</keyword>
<keyword evidence="4 10" id="KW-0812">Transmembrane</keyword>
<dbReference type="OrthoDB" id="429813at2759"/>
<evidence type="ECO:0000256" key="5">
    <source>
        <dbReference type="ARBA" id="ARBA00022857"/>
    </source>
</evidence>
<evidence type="ECO:0000256" key="9">
    <source>
        <dbReference type="ARBA" id="ARBA00052530"/>
    </source>
</evidence>
<dbReference type="FunFam" id="3.40.50.720:FF:000143">
    <property type="entry name" value="Fatty acyl-CoA reductase"/>
    <property type="match status" value="1"/>
</dbReference>
<keyword evidence="5 10" id="KW-0521">NADP</keyword>
<dbReference type="GO" id="GO:0080019">
    <property type="term" value="F:alcohol-forming very long-chain fatty acyl-CoA reductase activity"/>
    <property type="evidence" value="ECO:0007669"/>
    <property type="project" value="InterPro"/>
</dbReference>
<gene>
    <name evidence="13" type="ORF">CEUTPL_LOCUS7923</name>
</gene>
<comment type="subcellular location">
    <subcellularLocation>
        <location evidence="1">Membrane</location>
        <topology evidence="1">Multi-pass membrane protein</topology>
    </subcellularLocation>
</comment>
<keyword evidence="10" id="KW-0560">Oxidoreductase</keyword>
<dbReference type="EC" id="1.2.1.84" evidence="10"/>
<reference evidence="13" key="1">
    <citation type="submission" date="2022-01" db="EMBL/GenBank/DDBJ databases">
        <authorList>
            <person name="King R."/>
        </authorList>
    </citation>
    <scope>NUCLEOTIDE SEQUENCE</scope>
</reference>
<dbReference type="Proteomes" id="UP001152799">
    <property type="component" value="Chromosome 4"/>
</dbReference>
<evidence type="ECO:0000256" key="4">
    <source>
        <dbReference type="ARBA" id="ARBA00022692"/>
    </source>
</evidence>
<dbReference type="GO" id="GO:0016020">
    <property type="term" value="C:membrane"/>
    <property type="evidence" value="ECO:0007669"/>
    <property type="project" value="UniProtKB-SubCell"/>
</dbReference>
<evidence type="ECO:0000313" key="14">
    <source>
        <dbReference type="Proteomes" id="UP001152799"/>
    </source>
</evidence>
<evidence type="ECO:0000256" key="8">
    <source>
        <dbReference type="ARBA" id="ARBA00023136"/>
    </source>
</evidence>
<keyword evidence="14" id="KW-1185">Reference proteome</keyword>
<organism evidence="13 14">
    <name type="scientific">Ceutorhynchus assimilis</name>
    <name type="common">cabbage seed weevil</name>
    <dbReference type="NCBI Taxonomy" id="467358"/>
    <lineage>
        <taxon>Eukaryota</taxon>
        <taxon>Metazoa</taxon>
        <taxon>Ecdysozoa</taxon>
        <taxon>Arthropoda</taxon>
        <taxon>Hexapoda</taxon>
        <taxon>Insecta</taxon>
        <taxon>Pterygota</taxon>
        <taxon>Neoptera</taxon>
        <taxon>Endopterygota</taxon>
        <taxon>Coleoptera</taxon>
        <taxon>Polyphaga</taxon>
        <taxon>Cucujiformia</taxon>
        <taxon>Curculionidae</taxon>
        <taxon>Ceutorhynchinae</taxon>
        <taxon>Ceutorhynchus</taxon>
    </lineage>
</organism>
<feature type="domain" description="Thioester reductase (TE)" evidence="12">
    <location>
        <begin position="22"/>
        <end position="290"/>
    </location>
</feature>
<keyword evidence="8 10" id="KW-0472">Membrane</keyword>
<comment type="catalytic activity">
    <reaction evidence="9 10">
        <text>a long-chain fatty acyl-CoA + 2 NADPH + 2 H(+) = a long-chain primary fatty alcohol + 2 NADP(+) + CoA</text>
        <dbReference type="Rhea" id="RHEA:52716"/>
        <dbReference type="ChEBI" id="CHEBI:15378"/>
        <dbReference type="ChEBI" id="CHEBI:57287"/>
        <dbReference type="ChEBI" id="CHEBI:57783"/>
        <dbReference type="ChEBI" id="CHEBI:58349"/>
        <dbReference type="ChEBI" id="CHEBI:77396"/>
        <dbReference type="ChEBI" id="CHEBI:83139"/>
        <dbReference type="EC" id="1.2.1.84"/>
    </reaction>
</comment>
<dbReference type="InterPro" id="IPR013120">
    <property type="entry name" value="FAR_NAD-bd"/>
</dbReference>
<comment type="similarity">
    <text evidence="2 10">Belongs to the fatty acyl-CoA reductase family.</text>
</comment>
<dbReference type="CDD" id="cd09071">
    <property type="entry name" value="FAR_C"/>
    <property type="match status" value="1"/>
</dbReference>
<dbReference type="GO" id="GO:0035336">
    <property type="term" value="P:long-chain fatty-acyl-CoA metabolic process"/>
    <property type="evidence" value="ECO:0007669"/>
    <property type="project" value="TreeGrafter"/>
</dbReference>
<dbReference type="GO" id="GO:0005777">
    <property type="term" value="C:peroxisome"/>
    <property type="evidence" value="ECO:0007669"/>
    <property type="project" value="TreeGrafter"/>
</dbReference>
<protein>
    <recommendedName>
        <fullName evidence="10">Fatty acyl-CoA reductase</fullName>
        <ecNumber evidence="10">1.2.1.84</ecNumber>
    </recommendedName>
</protein>
<dbReference type="GO" id="GO:0102965">
    <property type="term" value="F:alcohol-forming long-chain fatty acyl-CoA reductase activity"/>
    <property type="evidence" value="ECO:0007669"/>
    <property type="project" value="UniProtKB-EC"/>
</dbReference>
<sequence>MPESIMEKSEIKEFYKDTKIFITGATGFVGKTLIEKLLRTTEPHTIYILMREKKGKTINERLKKIFENPVFDILKTINPDFSLKIKTINGECGAQGLGISDKDKSELINNVNIIFHAAASVNFDENLKSAFDINFDGIRSVINIAKETKHLKSLLFVSTAYSNCIEDSVIQEKVYEYPYDDVIKELEMLSKEKAELVRDKIIGNWPNTYTYTKALAEILAKREKANMPIGIFRPSIITSTYREPKPGWIDNIYAVNGVALGLMTGFLRVMRGDPNLIADIVPVDMCIAAMISSAKEIAGTKYDKEITVYNYVSRNENPITFDLFKYLNCTFGVPSNKALWYPRFIYASNDFTCNILSFILHIVPAILMDTLALLTGNKPVLVSLYRKFFKFSSKVTFFGTKEFQFDNNNVQTMWKKLNKTDRELFPFSMSSMSWLLFCKNYSLGFRRYILKEDDSMLAQAFTKLYRFQIAHYMMKASIVFGICVFIYLQLSKLWNIFVN</sequence>
<evidence type="ECO:0000256" key="1">
    <source>
        <dbReference type="ARBA" id="ARBA00004141"/>
    </source>
</evidence>
<dbReference type="Pfam" id="PF07993">
    <property type="entry name" value="NAD_binding_4"/>
    <property type="match status" value="1"/>
</dbReference>
<dbReference type="InterPro" id="IPR033640">
    <property type="entry name" value="FAR_C"/>
</dbReference>
<evidence type="ECO:0000256" key="2">
    <source>
        <dbReference type="ARBA" id="ARBA00005928"/>
    </source>
</evidence>
<accession>A0A9N9QNW2</accession>
<evidence type="ECO:0000256" key="10">
    <source>
        <dbReference type="RuleBase" id="RU363097"/>
    </source>
</evidence>
<dbReference type="CDD" id="cd05236">
    <property type="entry name" value="FAR-N_SDR_e"/>
    <property type="match status" value="1"/>
</dbReference>
<dbReference type="PANTHER" id="PTHR11011">
    <property type="entry name" value="MALE STERILITY PROTEIN 2-RELATED"/>
    <property type="match status" value="1"/>
</dbReference>
<dbReference type="EMBL" id="OU892280">
    <property type="protein sequence ID" value="CAG9767358.1"/>
    <property type="molecule type" value="Genomic_DNA"/>
</dbReference>